<dbReference type="SUPFAM" id="SSF46955">
    <property type="entry name" value="Putative DNA-binding domain"/>
    <property type="match status" value="1"/>
</dbReference>
<evidence type="ECO:0000256" key="1">
    <source>
        <dbReference type="SAM" id="Coils"/>
    </source>
</evidence>
<dbReference type="InterPro" id="IPR041657">
    <property type="entry name" value="HTH_17"/>
</dbReference>
<keyword evidence="1" id="KW-0175">Coiled coil</keyword>
<dbReference type="RefSeq" id="WP_377945893.1">
    <property type="nucleotide sequence ID" value="NZ_JBHUCX010000099.1"/>
</dbReference>
<protein>
    <submittedName>
        <fullName evidence="3">Helix-turn-helix domain-containing protein</fullName>
    </submittedName>
</protein>
<comment type="caution">
    <text evidence="3">The sequence shown here is derived from an EMBL/GenBank/DDBJ whole genome shotgun (WGS) entry which is preliminary data.</text>
</comment>
<evidence type="ECO:0000259" key="2">
    <source>
        <dbReference type="Pfam" id="PF12728"/>
    </source>
</evidence>
<dbReference type="Gene3D" id="1.10.1660.10">
    <property type="match status" value="1"/>
</dbReference>
<name>A0ABW4JQ61_9BACL</name>
<keyword evidence="4" id="KW-1185">Reference proteome</keyword>
<feature type="coiled-coil region" evidence="1">
    <location>
        <begin position="203"/>
        <end position="230"/>
    </location>
</feature>
<sequence>MAGHYLRVQEAASLLGVAPTTIRWYCAQGWLPTYWVGRGQVGHRRFLYADVEELGNRLGRVIPPEKDWSAIAEWDVSLLAQYLGLSTKFLSGTGVTQTGDHLNWEKVQAVEQAIYGAENQGQKETEDEDMSMEERKKDKGFQFDNQAKWQQHGVKHGPGFNGGPHQFPHGFRSAFGGAGRRAMEAWGNGSDWFDLEHIDPTNLLALRRALRHLETRKLDLEDQIAELKKKIQTHPDYEED</sequence>
<proteinExistence type="predicted"/>
<dbReference type="Pfam" id="PF12728">
    <property type="entry name" value="HTH_17"/>
    <property type="match status" value="1"/>
</dbReference>
<dbReference type="EMBL" id="JBHUCX010000099">
    <property type="protein sequence ID" value="MFD1677955.1"/>
    <property type="molecule type" value="Genomic_DNA"/>
</dbReference>
<evidence type="ECO:0000313" key="4">
    <source>
        <dbReference type="Proteomes" id="UP001597079"/>
    </source>
</evidence>
<organism evidence="3 4">
    <name type="scientific">Alicyclobacillus fodiniaquatilis</name>
    <dbReference type="NCBI Taxonomy" id="1661150"/>
    <lineage>
        <taxon>Bacteria</taxon>
        <taxon>Bacillati</taxon>
        <taxon>Bacillota</taxon>
        <taxon>Bacilli</taxon>
        <taxon>Bacillales</taxon>
        <taxon>Alicyclobacillaceae</taxon>
        <taxon>Alicyclobacillus</taxon>
    </lineage>
</organism>
<dbReference type="Proteomes" id="UP001597079">
    <property type="component" value="Unassembled WGS sequence"/>
</dbReference>
<dbReference type="InterPro" id="IPR009061">
    <property type="entry name" value="DNA-bd_dom_put_sf"/>
</dbReference>
<gene>
    <name evidence="3" type="ORF">ACFSB2_25135</name>
</gene>
<accession>A0ABW4JQ61</accession>
<feature type="domain" description="Helix-turn-helix" evidence="2">
    <location>
        <begin position="5"/>
        <end position="53"/>
    </location>
</feature>
<evidence type="ECO:0000313" key="3">
    <source>
        <dbReference type="EMBL" id="MFD1677955.1"/>
    </source>
</evidence>
<reference evidence="4" key="1">
    <citation type="journal article" date="2019" name="Int. J. Syst. Evol. Microbiol.">
        <title>The Global Catalogue of Microorganisms (GCM) 10K type strain sequencing project: providing services to taxonomists for standard genome sequencing and annotation.</title>
        <authorList>
            <consortium name="The Broad Institute Genomics Platform"/>
            <consortium name="The Broad Institute Genome Sequencing Center for Infectious Disease"/>
            <person name="Wu L."/>
            <person name="Ma J."/>
        </authorList>
    </citation>
    <scope>NUCLEOTIDE SEQUENCE [LARGE SCALE GENOMIC DNA]</scope>
    <source>
        <strain evidence="4">CGMCC 1.12286</strain>
    </source>
</reference>